<comment type="function">
    <text evidence="3">E3 ubiquitin-protein ligase which accepts ubiquitin from an E2 ubiquitin-conjugating enzyme in the form of a thioester and then directly transfers the ubiquitin to targeted substrates.</text>
</comment>
<reference evidence="4" key="1">
    <citation type="submission" date="2018-11" db="EMBL/GenBank/DDBJ databases">
        <authorList>
            <consortium name="Pathogen Informatics"/>
        </authorList>
    </citation>
    <scope>NUCLEOTIDE SEQUENCE</scope>
</reference>
<comment type="catalytic activity">
    <reaction evidence="1 3">
        <text>S-ubiquitinyl-[E2 ubiquitin-conjugating enzyme]-L-cysteine + [acceptor protein]-L-lysine = [E2 ubiquitin-conjugating enzyme]-L-cysteine + N(6)-ubiquitinyl-[acceptor protein]-L-lysine.</text>
        <dbReference type="EC" id="2.3.2.26"/>
    </reaction>
</comment>
<evidence type="ECO:0000256" key="2">
    <source>
        <dbReference type="ARBA" id="ARBA00022679"/>
    </source>
</evidence>
<dbReference type="Proteomes" id="UP000784294">
    <property type="component" value="Unassembled WGS sequence"/>
</dbReference>
<organism evidence="4 5">
    <name type="scientific">Protopolystoma xenopodis</name>
    <dbReference type="NCBI Taxonomy" id="117903"/>
    <lineage>
        <taxon>Eukaryota</taxon>
        <taxon>Metazoa</taxon>
        <taxon>Spiralia</taxon>
        <taxon>Lophotrochozoa</taxon>
        <taxon>Platyhelminthes</taxon>
        <taxon>Monogenea</taxon>
        <taxon>Polyopisthocotylea</taxon>
        <taxon>Polystomatidea</taxon>
        <taxon>Polystomatidae</taxon>
        <taxon>Protopolystoma</taxon>
    </lineage>
</organism>
<dbReference type="GO" id="GO:0016607">
    <property type="term" value="C:nuclear speck"/>
    <property type="evidence" value="ECO:0007669"/>
    <property type="project" value="TreeGrafter"/>
</dbReference>
<proteinExistence type="inferred from homology"/>
<evidence type="ECO:0000256" key="3">
    <source>
        <dbReference type="RuleBase" id="RU369009"/>
    </source>
</evidence>
<dbReference type="InterPro" id="IPR011989">
    <property type="entry name" value="ARM-like"/>
</dbReference>
<evidence type="ECO:0000313" key="4">
    <source>
        <dbReference type="EMBL" id="VEL35646.1"/>
    </source>
</evidence>
<protein>
    <recommendedName>
        <fullName evidence="3">E3 ubiquitin-protein ligase</fullName>
        <ecNumber evidence="3">2.3.2.26</ecNumber>
    </recommendedName>
</protein>
<dbReference type="OrthoDB" id="271273at2759"/>
<dbReference type="EMBL" id="CAAALY010250328">
    <property type="protein sequence ID" value="VEL35646.1"/>
    <property type="molecule type" value="Genomic_DNA"/>
</dbReference>
<dbReference type="EC" id="2.3.2.26" evidence="3"/>
<dbReference type="Gene3D" id="1.25.10.10">
    <property type="entry name" value="Leucine-rich Repeat Variant"/>
    <property type="match status" value="1"/>
</dbReference>
<evidence type="ECO:0000313" key="5">
    <source>
        <dbReference type="Proteomes" id="UP000784294"/>
    </source>
</evidence>
<gene>
    <name evidence="4" type="ORF">PXEA_LOCUS29086</name>
</gene>
<name>A0A3S5CTI6_9PLAT</name>
<dbReference type="PANTHER" id="PTHR45670">
    <property type="entry name" value="E3 UBIQUITIN-PROTEIN LIGASE TRIP12"/>
    <property type="match status" value="1"/>
</dbReference>
<keyword evidence="2 3" id="KW-0808">Transferase</keyword>
<comment type="similarity">
    <text evidence="3">Belongs to the UPL family. K-HECT subfamily.</text>
</comment>
<dbReference type="SUPFAM" id="SSF48371">
    <property type="entry name" value="ARM repeat"/>
    <property type="match status" value="1"/>
</dbReference>
<dbReference type="GO" id="GO:0006974">
    <property type="term" value="P:DNA damage response"/>
    <property type="evidence" value="ECO:0007669"/>
    <property type="project" value="TreeGrafter"/>
</dbReference>
<dbReference type="GO" id="GO:0061630">
    <property type="term" value="F:ubiquitin protein ligase activity"/>
    <property type="evidence" value="ECO:0007669"/>
    <property type="project" value="UniProtKB-UniRule"/>
</dbReference>
<dbReference type="GO" id="GO:0000209">
    <property type="term" value="P:protein polyubiquitination"/>
    <property type="evidence" value="ECO:0007669"/>
    <property type="project" value="TreeGrafter"/>
</dbReference>
<dbReference type="GO" id="GO:0043161">
    <property type="term" value="P:proteasome-mediated ubiquitin-dependent protein catabolic process"/>
    <property type="evidence" value="ECO:0007669"/>
    <property type="project" value="TreeGrafter"/>
</dbReference>
<comment type="pathway">
    <text evidence="3">Protein modification; protein ubiquitination.</text>
</comment>
<comment type="caution">
    <text evidence="4">The sequence shown here is derived from an EMBL/GenBank/DDBJ whole genome shotgun (WGS) entry which is preliminary data.</text>
</comment>
<keyword evidence="5" id="KW-1185">Reference proteome</keyword>
<sequence length="202" mass="22498">MGYEDTLSNLNASVLVSCILEILETDNESLAELKSLGCNVLTHMMDLLPRSSDFVVPVIPSLLNTMSCSFVGDILERVINVLEQVSRRHGREVLRCGGISTVMNFYDFVTLAQHRTILTMVANCFASLRAHEDSEADFDLVADTLPGLAQRLHEPEPRCVERVCTCLARLVEAYRSRPDLLKRIAVDANLFTNLQQLVSITS</sequence>
<dbReference type="UniPathway" id="UPA00143"/>
<evidence type="ECO:0000256" key="1">
    <source>
        <dbReference type="ARBA" id="ARBA00000885"/>
    </source>
</evidence>
<dbReference type="PANTHER" id="PTHR45670:SF13">
    <property type="entry name" value="E3 UBIQUITIN-PROTEIN LIGASE TRIP12"/>
    <property type="match status" value="1"/>
</dbReference>
<keyword evidence="3" id="KW-0833">Ubl conjugation pathway</keyword>
<dbReference type="InterPro" id="IPR045322">
    <property type="entry name" value="HECTD1/TRIP12-like"/>
</dbReference>
<dbReference type="AlphaFoldDB" id="A0A3S5CTI6"/>
<dbReference type="InterPro" id="IPR016024">
    <property type="entry name" value="ARM-type_fold"/>
</dbReference>
<accession>A0A3S5CTI6</accession>